<proteinExistence type="predicted"/>
<sequence length="153" mass="16904">MSNYCRHGIHDYASMDSVLRSATLLSAPSSVQWIECMHKAFCDLKQALTSAPALGLPDYHQPFHLHVHEKDGYASGILVQKHGSHYRHVTCSSSRLPPVVLGMVGCLRSVSDIGTMIDKSSPIVLGQYCVIHVPHAVLQILNTSTTQQKEIWL</sequence>
<dbReference type="SUPFAM" id="SSF56672">
    <property type="entry name" value="DNA/RNA polymerases"/>
    <property type="match status" value="1"/>
</dbReference>
<dbReference type="PANTHER" id="PTHR33064:SF37">
    <property type="entry name" value="RIBONUCLEASE H"/>
    <property type="match status" value="1"/>
</dbReference>
<dbReference type="Gene3D" id="3.30.70.270">
    <property type="match status" value="1"/>
</dbReference>
<dbReference type="InterPro" id="IPR043128">
    <property type="entry name" value="Rev_trsase/Diguanyl_cyclase"/>
</dbReference>
<dbReference type="InterPro" id="IPR043502">
    <property type="entry name" value="DNA/RNA_pol_sf"/>
</dbReference>
<dbReference type="PANTHER" id="PTHR33064">
    <property type="entry name" value="POL PROTEIN"/>
    <property type="match status" value="1"/>
</dbReference>
<organism evidence="2 3">
    <name type="scientific">Scophthalmus maximus</name>
    <name type="common">Turbot</name>
    <name type="synonym">Psetta maxima</name>
    <dbReference type="NCBI Taxonomy" id="52904"/>
    <lineage>
        <taxon>Eukaryota</taxon>
        <taxon>Metazoa</taxon>
        <taxon>Chordata</taxon>
        <taxon>Craniata</taxon>
        <taxon>Vertebrata</taxon>
        <taxon>Euteleostomi</taxon>
        <taxon>Actinopterygii</taxon>
        <taxon>Neopterygii</taxon>
        <taxon>Teleostei</taxon>
        <taxon>Neoteleostei</taxon>
        <taxon>Acanthomorphata</taxon>
        <taxon>Carangaria</taxon>
        <taxon>Pleuronectiformes</taxon>
        <taxon>Pleuronectoidei</taxon>
        <taxon>Scophthalmidae</taxon>
        <taxon>Scophthalmus</taxon>
    </lineage>
</organism>
<dbReference type="InterPro" id="IPR041577">
    <property type="entry name" value="RT_RNaseH_2"/>
</dbReference>
<accession>A0A8D3B662</accession>
<feature type="domain" description="Reverse transcriptase/retrotransposon-derived protein RNase H-like" evidence="1">
    <location>
        <begin position="33"/>
        <end position="98"/>
    </location>
</feature>
<dbReference type="Pfam" id="PF17919">
    <property type="entry name" value="RT_RNaseH_2"/>
    <property type="match status" value="1"/>
</dbReference>
<protein>
    <recommendedName>
        <fullName evidence="1">Reverse transcriptase/retrotransposon-derived protein RNase H-like domain-containing protein</fullName>
    </recommendedName>
</protein>
<dbReference type="Proteomes" id="UP000694558">
    <property type="component" value="Chromosome 22"/>
</dbReference>
<dbReference type="Ensembl" id="ENSSMAT00000029473.2">
    <property type="protein sequence ID" value="ENSSMAP00000029113.2"/>
    <property type="gene ID" value="ENSSMAG00000017831.2"/>
</dbReference>
<dbReference type="InterPro" id="IPR051320">
    <property type="entry name" value="Viral_Replic_Matur_Polypro"/>
</dbReference>
<name>A0A8D3B662_SCOMX</name>
<dbReference type="Gene3D" id="3.10.20.370">
    <property type="match status" value="1"/>
</dbReference>
<dbReference type="AlphaFoldDB" id="A0A8D3B662"/>
<evidence type="ECO:0000313" key="3">
    <source>
        <dbReference type="Proteomes" id="UP000694558"/>
    </source>
</evidence>
<dbReference type="GeneTree" id="ENSGT00970000193630"/>
<reference evidence="2" key="2">
    <citation type="submission" date="2025-08" db="UniProtKB">
        <authorList>
            <consortium name="Ensembl"/>
        </authorList>
    </citation>
    <scope>IDENTIFICATION</scope>
</reference>
<reference evidence="2" key="1">
    <citation type="submission" date="2023-05" db="EMBL/GenBank/DDBJ databases">
        <title>High-quality long-read genome of Scophthalmus maximus.</title>
        <authorList>
            <person name="Lien S."/>
            <person name="Martinez P."/>
        </authorList>
    </citation>
    <scope>NUCLEOTIDE SEQUENCE [LARGE SCALE GENOMIC DNA]</scope>
</reference>
<evidence type="ECO:0000313" key="2">
    <source>
        <dbReference type="Ensembl" id="ENSSMAP00000029113.2"/>
    </source>
</evidence>
<evidence type="ECO:0000259" key="1">
    <source>
        <dbReference type="Pfam" id="PF17919"/>
    </source>
</evidence>